<keyword evidence="6 9" id="KW-0333">Golgi apparatus</keyword>
<keyword evidence="9" id="KW-0119">Carbohydrate metabolism</keyword>
<evidence type="ECO:0000256" key="8">
    <source>
        <dbReference type="ARBA" id="ARBA00023180"/>
    </source>
</evidence>
<evidence type="ECO:0000256" key="6">
    <source>
        <dbReference type="ARBA" id="ARBA00023034"/>
    </source>
</evidence>
<dbReference type="GO" id="GO:0000139">
    <property type="term" value="C:Golgi membrane"/>
    <property type="evidence" value="ECO:0007669"/>
    <property type="project" value="UniProtKB-SubCell"/>
</dbReference>
<keyword evidence="9" id="KW-0735">Signal-anchor</keyword>
<evidence type="ECO:0000313" key="10">
    <source>
        <dbReference type="EMBL" id="KAJ9587155.1"/>
    </source>
</evidence>
<evidence type="ECO:0000256" key="2">
    <source>
        <dbReference type="ARBA" id="ARBA00006339"/>
    </source>
</evidence>
<dbReference type="GO" id="GO:0016051">
    <property type="term" value="P:carbohydrate biosynthetic process"/>
    <property type="evidence" value="ECO:0007669"/>
    <property type="project" value="InterPro"/>
</dbReference>
<dbReference type="AlphaFoldDB" id="A0AAD8EE52"/>
<reference evidence="10" key="1">
    <citation type="journal article" date="2023" name="IScience">
        <title>Live-bearing cockroach genome reveals convergent evolutionary mechanisms linked to viviparity in insects and beyond.</title>
        <authorList>
            <person name="Fouks B."/>
            <person name="Harrison M.C."/>
            <person name="Mikhailova A.A."/>
            <person name="Marchal E."/>
            <person name="English S."/>
            <person name="Carruthers M."/>
            <person name="Jennings E.C."/>
            <person name="Chiamaka E.L."/>
            <person name="Frigard R.A."/>
            <person name="Pippel M."/>
            <person name="Attardo G.M."/>
            <person name="Benoit J.B."/>
            <person name="Bornberg-Bauer E."/>
            <person name="Tobe S.S."/>
        </authorList>
    </citation>
    <scope>NUCLEOTIDE SEQUENCE</scope>
    <source>
        <strain evidence="10">Stay&amp;Tobe</strain>
    </source>
</reference>
<feature type="transmembrane region" description="Helical" evidence="9">
    <location>
        <begin position="12"/>
        <end position="30"/>
    </location>
</feature>
<comment type="caution">
    <text evidence="10">The sequence shown here is derived from an EMBL/GenBank/DDBJ whole genome shotgun (WGS) entry which is preliminary data.</text>
</comment>
<protein>
    <recommendedName>
        <fullName evidence="9">Carbohydrate sulfotransferase</fullName>
        <ecNumber evidence="9">2.8.2.-</ecNumber>
    </recommendedName>
</protein>
<dbReference type="InterPro" id="IPR005331">
    <property type="entry name" value="Sulfotransferase"/>
</dbReference>
<dbReference type="Proteomes" id="UP001233999">
    <property type="component" value="Unassembled WGS sequence"/>
</dbReference>
<keyword evidence="3 9" id="KW-0808">Transferase</keyword>
<comment type="subcellular location">
    <subcellularLocation>
        <location evidence="1 9">Golgi apparatus membrane</location>
        <topology evidence="1 9">Single-pass type II membrane protein</topology>
    </subcellularLocation>
</comment>
<keyword evidence="4 9" id="KW-0812">Transmembrane</keyword>
<dbReference type="InterPro" id="IPR018011">
    <property type="entry name" value="Carb_sulfotrans_8-10"/>
</dbReference>
<dbReference type="GO" id="GO:0008146">
    <property type="term" value="F:sulfotransferase activity"/>
    <property type="evidence" value="ECO:0007669"/>
    <property type="project" value="InterPro"/>
</dbReference>
<evidence type="ECO:0000256" key="9">
    <source>
        <dbReference type="RuleBase" id="RU364020"/>
    </source>
</evidence>
<reference evidence="10" key="2">
    <citation type="submission" date="2023-05" db="EMBL/GenBank/DDBJ databases">
        <authorList>
            <person name="Fouks B."/>
        </authorList>
    </citation>
    <scope>NUCLEOTIDE SEQUENCE</scope>
    <source>
        <strain evidence="10">Stay&amp;Tobe</strain>
        <tissue evidence="10">Testes</tissue>
    </source>
</reference>
<gene>
    <name evidence="10" type="ORF">L9F63_019321</name>
</gene>
<proteinExistence type="inferred from homology"/>
<organism evidence="10 11">
    <name type="scientific">Diploptera punctata</name>
    <name type="common">Pacific beetle cockroach</name>
    <dbReference type="NCBI Taxonomy" id="6984"/>
    <lineage>
        <taxon>Eukaryota</taxon>
        <taxon>Metazoa</taxon>
        <taxon>Ecdysozoa</taxon>
        <taxon>Arthropoda</taxon>
        <taxon>Hexapoda</taxon>
        <taxon>Insecta</taxon>
        <taxon>Pterygota</taxon>
        <taxon>Neoptera</taxon>
        <taxon>Polyneoptera</taxon>
        <taxon>Dictyoptera</taxon>
        <taxon>Blattodea</taxon>
        <taxon>Blaberoidea</taxon>
        <taxon>Blaberidae</taxon>
        <taxon>Diplopterinae</taxon>
        <taxon>Diploptera</taxon>
    </lineage>
</organism>
<accession>A0AAD8EE52</accession>
<dbReference type="PANTHER" id="PTHR12137:SF63">
    <property type="entry name" value="CARBOHYDRATE SULFOTRANSFERASE"/>
    <property type="match status" value="1"/>
</dbReference>
<dbReference type="EC" id="2.8.2.-" evidence="9"/>
<evidence type="ECO:0000256" key="7">
    <source>
        <dbReference type="ARBA" id="ARBA00023136"/>
    </source>
</evidence>
<dbReference type="Pfam" id="PF03567">
    <property type="entry name" value="Sulfotransfer_2"/>
    <property type="match status" value="1"/>
</dbReference>
<name>A0AAD8EE52_DIPPU</name>
<dbReference type="EMBL" id="JASPKZ010006477">
    <property type="protein sequence ID" value="KAJ9587155.1"/>
    <property type="molecule type" value="Genomic_DNA"/>
</dbReference>
<comment type="similarity">
    <text evidence="2 9">Belongs to the sulfotransferase 2 family.</text>
</comment>
<evidence type="ECO:0000256" key="5">
    <source>
        <dbReference type="ARBA" id="ARBA00022989"/>
    </source>
</evidence>
<evidence type="ECO:0000256" key="4">
    <source>
        <dbReference type="ARBA" id="ARBA00022692"/>
    </source>
</evidence>
<keyword evidence="8 9" id="KW-0325">Glycoprotein</keyword>
<evidence type="ECO:0000256" key="1">
    <source>
        <dbReference type="ARBA" id="ARBA00004323"/>
    </source>
</evidence>
<keyword evidence="7 9" id="KW-0472">Membrane</keyword>
<sequence length="375" mass="44853">MWFRVARFHGSYLVGVVTTMLLVLYLNTTLRTLQQHKKLRVTDKHVQIALREEPVTEDQSELAKYIRESEAENSERLWRIQEVCHHNNLGLYKHSPEKSKYIHPPTPHYNVFYIDREHKLTWCPLYKAASSTWLYNMCLLGGYTDEYLQESKRQLSDMARELFPELERTEAEEAFHNTLKLLVVRHPFERLLSAYRDKLENINIGAEHGTGHFYQKYGSRIVQKYRSGGNRTQTQSLLNPEQYLWDPRQPQPKGIEPTFKEFVRYLLNVDIVDHSDDHWIPYYLYCTPCLLKYDIIAKVETMLRDQVYVIKVAGLQGLIRPRWRHKTYHEKGEDIANRYFSQLSREEVQKLYELYKLDFELFDYKHEKYLDYAGT</sequence>
<dbReference type="PANTHER" id="PTHR12137">
    <property type="entry name" value="CARBOHYDRATE SULFOTRANSFERASE"/>
    <property type="match status" value="1"/>
</dbReference>
<keyword evidence="11" id="KW-1185">Reference proteome</keyword>
<evidence type="ECO:0000256" key="3">
    <source>
        <dbReference type="ARBA" id="ARBA00022679"/>
    </source>
</evidence>
<evidence type="ECO:0000313" key="11">
    <source>
        <dbReference type="Proteomes" id="UP001233999"/>
    </source>
</evidence>
<keyword evidence="5 9" id="KW-1133">Transmembrane helix</keyword>